<dbReference type="AlphaFoldDB" id="S0FHL9"/>
<dbReference type="SUPFAM" id="SSF88659">
    <property type="entry name" value="Sigma3 and sigma4 domains of RNA polymerase sigma factors"/>
    <property type="match status" value="1"/>
</dbReference>
<dbReference type="InterPro" id="IPR039425">
    <property type="entry name" value="RNA_pol_sigma-70-like"/>
</dbReference>
<dbReference type="InterPro" id="IPR000838">
    <property type="entry name" value="RNA_pol_sigma70_ECF_CS"/>
</dbReference>
<evidence type="ECO:0000259" key="7">
    <source>
        <dbReference type="Pfam" id="PF04542"/>
    </source>
</evidence>
<keyword evidence="5 6" id="KW-0804">Transcription</keyword>
<dbReference type="PATRIC" id="fig|1195236.3.peg.3423"/>
<dbReference type="eggNOG" id="COG1595">
    <property type="taxonomic scope" value="Bacteria"/>
</dbReference>
<dbReference type="STRING" id="1195236.CTER_3200"/>
<dbReference type="SUPFAM" id="SSF88946">
    <property type="entry name" value="Sigma2 domain of RNA polymerase sigma factors"/>
    <property type="match status" value="1"/>
</dbReference>
<dbReference type="Proteomes" id="UP000014155">
    <property type="component" value="Unassembled WGS sequence"/>
</dbReference>
<dbReference type="InterPro" id="IPR007627">
    <property type="entry name" value="RNA_pol_sigma70_r2"/>
</dbReference>
<feature type="domain" description="RNA polymerase sigma-70 region 2" evidence="7">
    <location>
        <begin position="24"/>
        <end position="89"/>
    </location>
</feature>
<dbReference type="InterPro" id="IPR013325">
    <property type="entry name" value="RNA_pol_sigma_r2"/>
</dbReference>
<comment type="similarity">
    <text evidence="1 6">Belongs to the sigma-70 factor family. ECF subfamily.</text>
</comment>
<dbReference type="PANTHER" id="PTHR43133">
    <property type="entry name" value="RNA POLYMERASE ECF-TYPE SIGMA FACTO"/>
    <property type="match status" value="1"/>
</dbReference>
<dbReference type="Pfam" id="PF08281">
    <property type="entry name" value="Sigma70_r4_2"/>
    <property type="match status" value="1"/>
</dbReference>
<keyword evidence="4 6" id="KW-0238">DNA-binding</keyword>
<dbReference type="RefSeq" id="WP_004627193.1">
    <property type="nucleotide sequence ID" value="NZ_AORV01000044.1"/>
</dbReference>
<evidence type="ECO:0000259" key="8">
    <source>
        <dbReference type="Pfam" id="PF08281"/>
    </source>
</evidence>
<keyword evidence="3 6" id="KW-0731">Sigma factor</keyword>
<sequence>MEVSDLSIFREYEKNNRRGLELVYERYKKYVYSIAYHYSGNREDALDITQEVFMSVFKAFGSFKEQYSILPWIKKITVNKCLNFLRSRKESISLNETTEGGDELQNIISSNEDTEASIFCKDTKKALEEAISKLPDKQRIAVLLRHMKQMKYEEIAGTMKVPPGTVKTLIHNGRAAIKDNLMKQGIWEV</sequence>
<evidence type="ECO:0000256" key="1">
    <source>
        <dbReference type="ARBA" id="ARBA00010641"/>
    </source>
</evidence>
<dbReference type="NCBIfam" id="TIGR02937">
    <property type="entry name" value="sigma70-ECF"/>
    <property type="match status" value="1"/>
</dbReference>
<evidence type="ECO:0000313" key="9">
    <source>
        <dbReference type="EMBL" id="EMS70967.1"/>
    </source>
</evidence>
<evidence type="ECO:0000256" key="6">
    <source>
        <dbReference type="RuleBase" id="RU000716"/>
    </source>
</evidence>
<dbReference type="Gene3D" id="1.10.10.10">
    <property type="entry name" value="Winged helix-like DNA-binding domain superfamily/Winged helix DNA-binding domain"/>
    <property type="match status" value="1"/>
</dbReference>
<dbReference type="InterPro" id="IPR036388">
    <property type="entry name" value="WH-like_DNA-bd_sf"/>
</dbReference>
<keyword evidence="10" id="KW-1185">Reference proteome</keyword>
<evidence type="ECO:0000256" key="4">
    <source>
        <dbReference type="ARBA" id="ARBA00023125"/>
    </source>
</evidence>
<name>S0FHL9_RUMCE</name>
<keyword evidence="2 6" id="KW-0805">Transcription regulation</keyword>
<dbReference type="GO" id="GO:0006352">
    <property type="term" value="P:DNA-templated transcription initiation"/>
    <property type="evidence" value="ECO:0007669"/>
    <property type="project" value="InterPro"/>
</dbReference>
<evidence type="ECO:0000256" key="3">
    <source>
        <dbReference type="ARBA" id="ARBA00023082"/>
    </source>
</evidence>
<evidence type="ECO:0000256" key="5">
    <source>
        <dbReference type="ARBA" id="ARBA00023163"/>
    </source>
</evidence>
<reference evidence="9 10" key="1">
    <citation type="journal article" date="2013" name="Genome Announc.">
        <title>Draft Genome Sequence of the Cellulolytic, Mesophilic, Anaerobic Bacterium Clostridium termitidis Strain CT1112 (DSM 5398).</title>
        <authorList>
            <person name="Lal S."/>
            <person name="Ramachandran U."/>
            <person name="Zhang X."/>
            <person name="Munir R."/>
            <person name="Sparling R."/>
            <person name="Levin D.B."/>
        </authorList>
    </citation>
    <scope>NUCLEOTIDE SEQUENCE [LARGE SCALE GENOMIC DNA]</scope>
    <source>
        <strain evidence="9 10">CT1112</strain>
    </source>
</reference>
<dbReference type="GO" id="GO:0016987">
    <property type="term" value="F:sigma factor activity"/>
    <property type="evidence" value="ECO:0007669"/>
    <property type="project" value="UniProtKB-KW"/>
</dbReference>
<proteinExistence type="inferred from homology"/>
<gene>
    <name evidence="9" type="ORF">CTER_3200</name>
</gene>
<evidence type="ECO:0000256" key="2">
    <source>
        <dbReference type="ARBA" id="ARBA00023015"/>
    </source>
</evidence>
<dbReference type="CDD" id="cd06171">
    <property type="entry name" value="Sigma70_r4"/>
    <property type="match status" value="1"/>
</dbReference>
<dbReference type="EMBL" id="AORV01000044">
    <property type="protein sequence ID" value="EMS70967.1"/>
    <property type="molecule type" value="Genomic_DNA"/>
</dbReference>
<evidence type="ECO:0000313" key="10">
    <source>
        <dbReference type="Proteomes" id="UP000014155"/>
    </source>
</evidence>
<dbReference type="PANTHER" id="PTHR43133:SF51">
    <property type="entry name" value="RNA POLYMERASE SIGMA FACTOR"/>
    <property type="match status" value="1"/>
</dbReference>
<dbReference type="Pfam" id="PF04542">
    <property type="entry name" value="Sigma70_r2"/>
    <property type="match status" value="1"/>
</dbReference>
<dbReference type="GO" id="GO:0006950">
    <property type="term" value="P:response to stress"/>
    <property type="evidence" value="ECO:0007669"/>
    <property type="project" value="UniProtKB-ARBA"/>
</dbReference>
<dbReference type="InterPro" id="IPR014284">
    <property type="entry name" value="RNA_pol_sigma-70_dom"/>
</dbReference>
<protein>
    <recommendedName>
        <fullName evidence="6">RNA polymerase sigma factor</fullName>
    </recommendedName>
</protein>
<feature type="domain" description="RNA polymerase sigma factor 70 region 4 type 2" evidence="8">
    <location>
        <begin position="125"/>
        <end position="176"/>
    </location>
</feature>
<dbReference type="InterPro" id="IPR013324">
    <property type="entry name" value="RNA_pol_sigma_r3/r4-like"/>
</dbReference>
<comment type="caution">
    <text evidence="9">The sequence shown here is derived from an EMBL/GenBank/DDBJ whole genome shotgun (WGS) entry which is preliminary data.</text>
</comment>
<organism evidence="9 10">
    <name type="scientific">Ruminiclostridium cellobioparum subsp. termitidis CT1112</name>
    <dbReference type="NCBI Taxonomy" id="1195236"/>
    <lineage>
        <taxon>Bacteria</taxon>
        <taxon>Bacillati</taxon>
        <taxon>Bacillota</taxon>
        <taxon>Clostridia</taxon>
        <taxon>Eubacteriales</taxon>
        <taxon>Oscillospiraceae</taxon>
        <taxon>Ruminiclostridium</taxon>
    </lineage>
</organism>
<dbReference type="Gene3D" id="1.10.1740.10">
    <property type="match status" value="1"/>
</dbReference>
<dbReference type="GO" id="GO:0003677">
    <property type="term" value="F:DNA binding"/>
    <property type="evidence" value="ECO:0007669"/>
    <property type="project" value="UniProtKB-KW"/>
</dbReference>
<dbReference type="InterPro" id="IPR013249">
    <property type="entry name" value="RNA_pol_sigma70_r4_t2"/>
</dbReference>
<dbReference type="PROSITE" id="PS01063">
    <property type="entry name" value="SIGMA70_ECF"/>
    <property type="match status" value="1"/>
</dbReference>
<accession>S0FHL9</accession>